<dbReference type="GO" id="GO:0016020">
    <property type="term" value="C:membrane"/>
    <property type="evidence" value="ECO:0007669"/>
    <property type="project" value="UniProtKB-SubCell"/>
</dbReference>
<feature type="transmembrane region" description="Helical" evidence="6">
    <location>
        <begin position="121"/>
        <end position="142"/>
    </location>
</feature>
<protein>
    <recommendedName>
        <fullName evidence="9">Sulfite exporter TauE/SafE family protein</fullName>
    </recommendedName>
</protein>
<feature type="transmembrane region" description="Helical" evidence="6">
    <location>
        <begin position="313"/>
        <end position="332"/>
    </location>
</feature>
<accession>A0AAN7DZJ4</accession>
<feature type="transmembrane region" description="Helical" evidence="6">
    <location>
        <begin position="344"/>
        <end position="370"/>
    </location>
</feature>
<feature type="transmembrane region" description="Helical" evidence="6">
    <location>
        <begin position="265"/>
        <end position="281"/>
    </location>
</feature>
<evidence type="ECO:0000313" key="8">
    <source>
        <dbReference type="Proteomes" id="UP001324115"/>
    </source>
</evidence>
<comment type="caution">
    <text evidence="7">The sequence shown here is derived from an EMBL/GenBank/DDBJ whole genome shotgun (WGS) entry which is preliminary data.</text>
</comment>
<dbReference type="PANTHER" id="PTHR14255:SF1">
    <property type="entry name" value="SULFITE EXPORTER TAUE_SAFE FAMILY PROTEIN 3"/>
    <property type="match status" value="1"/>
</dbReference>
<feature type="transmembrane region" description="Helical" evidence="6">
    <location>
        <begin position="154"/>
        <end position="177"/>
    </location>
</feature>
<keyword evidence="8" id="KW-1185">Reference proteome</keyword>
<dbReference type="GO" id="GO:0016567">
    <property type="term" value="P:protein ubiquitination"/>
    <property type="evidence" value="ECO:0007669"/>
    <property type="project" value="TreeGrafter"/>
</dbReference>
<evidence type="ECO:0000256" key="6">
    <source>
        <dbReference type="SAM" id="Phobius"/>
    </source>
</evidence>
<feature type="transmembrane region" description="Helical" evidence="6">
    <location>
        <begin position="82"/>
        <end position="115"/>
    </location>
</feature>
<evidence type="ECO:0008006" key="9">
    <source>
        <dbReference type="Google" id="ProtNLM"/>
    </source>
</evidence>
<name>A0AAN7DZJ4_QUERU</name>
<keyword evidence="5 6" id="KW-0472">Membrane</keyword>
<dbReference type="GO" id="GO:0031464">
    <property type="term" value="C:Cul4A-RING E3 ubiquitin ligase complex"/>
    <property type="evidence" value="ECO:0007669"/>
    <property type="project" value="TreeGrafter"/>
</dbReference>
<comment type="similarity">
    <text evidence="2">Belongs to the 4-toluene sulfonate uptake permease (TSUP) (TC 2.A.102) family.</text>
</comment>
<gene>
    <name evidence="7" type="ORF">RGQ29_008224</name>
</gene>
<dbReference type="InterPro" id="IPR002781">
    <property type="entry name" value="TM_pro_TauE-like"/>
</dbReference>
<reference evidence="7 8" key="1">
    <citation type="journal article" date="2023" name="G3 (Bethesda)">
        <title>A haplotype-resolved chromosome-scale genome for Quercus rubra L. provides insights into the genetics of adaptive traits for red oak species.</title>
        <authorList>
            <person name="Kapoor B."/>
            <person name="Jenkins J."/>
            <person name="Schmutz J."/>
            <person name="Zhebentyayeva T."/>
            <person name="Kuelheim C."/>
            <person name="Coggeshall M."/>
            <person name="Heim C."/>
            <person name="Lasky J.R."/>
            <person name="Leites L."/>
            <person name="Islam-Faridi N."/>
            <person name="Romero-Severson J."/>
            <person name="DeLeo V.L."/>
            <person name="Lucas S.M."/>
            <person name="Lazic D."/>
            <person name="Gailing O."/>
            <person name="Carlson J."/>
            <person name="Staton M."/>
        </authorList>
    </citation>
    <scope>NUCLEOTIDE SEQUENCE [LARGE SCALE GENOMIC DNA]</scope>
    <source>
        <strain evidence="7">Pseudo-F2</strain>
    </source>
</reference>
<evidence type="ECO:0000256" key="4">
    <source>
        <dbReference type="ARBA" id="ARBA00022989"/>
    </source>
</evidence>
<evidence type="ECO:0000256" key="3">
    <source>
        <dbReference type="ARBA" id="ARBA00022692"/>
    </source>
</evidence>
<evidence type="ECO:0000256" key="2">
    <source>
        <dbReference type="ARBA" id="ARBA00009142"/>
    </source>
</evidence>
<comment type="subcellular location">
    <subcellularLocation>
        <location evidence="1">Membrane</location>
        <topology evidence="1">Multi-pass membrane protein</topology>
    </subcellularLocation>
</comment>
<dbReference type="EMBL" id="JAXUIC010000012">
    <property type="protein sequence ID" value="KAK4558878.1"/>
    <property type="molecule type" value="Genomic_DNA"/>
</dbReference>
<dbReference type="PANTHER" id="PTHR14255">
    <property type="entry name" value="CEREBLON"/>
    <property type="match status" value="1"/>
</dbReference>
<keyword evidence="4 6" id="KW-1133">Transmembrane helix</keyword>
<keyword evidence="3 6" id="KW-0812">Transmembrane</keyword>
<sequence>MAEFGAKWRWGLRWVWMVMLYYLIALVVVSAQRELRLEALSFNGTEGVPESNYLLKAVNFLWQANKSGYHHVWPEIKLNWQIVVGSIIGFFGAAFGSVGGVGGGGIFVPMLTLIIGFDPKSATAISKCMIMGAAASTVYYNLKLRHPTLDMPIIDYDLALLIQPMLMMGISIGVAFNVIFADWMVTVLLIVLFIGTSTKAFLKGVETWKKETIMKNEAAKRLGSNGSDGAEVEYKLLPDGPKNDTHKDTKEPEVTIIENIYWKELGLLVFVWISFLVLQIAKVSSATATFAMTFSSSMSVVEYYLLNRFPVPYALYFAAVATIAAFIGQHVVRKLIILFGRASLIIFILAFTIFVSAISLGGVGISNMIWKIQRHEYMGFENLCNYDA</sequence>
<evidence type="ECO:0000313" key="7">
    <source>
        <dbReference type="EMBL" id="KAK4558878.1"/>
    </source>
</evidence>
<feature type="transmembrane region" description="Helical" evidence="6">
    <location>
        <begin position="183"/>
        <end position="202"/>
    </location>
</feature>
<dbReference type="Pfam" id="PF01925">
    <property type="entry name" value="TauE"/>
    <property type="match status" value="1"/>
</dbReference>
<dbReference type="AlphaFoldDB" id="A0AAN7DZJ4"/>
<organism evidence="7 8">
    <name type="scientific">Quercus rubra</name>
    <name type="common">Northern red oak</name>
    <name type="synonym">Quercus borealis</name>
    <dbReference type="NCBI Taxonomy" id="3512"/>
    <lineage>
        <taxon>Eukaryota</taxon>
        <taxon>Viridiplantae</taxon>
        <taxon>Streptophyta</taxon>
        <taxon>Embryophyta</taxon>
        <taxon>Tracheophyta</taxon>
        <taxon>Spermatophyta</taxon>
        <taxon>Magnoliopsida</taxon>
        <taxon>eudicotyledons</taxon>
        <taxon>Gunneridae</taxon>
        <taxon>Pentapetalae</taxon>
        <taxon>rosids</taxon>
        <taxon>fabids</taxon>
        <taxon>Fagales</taxon>
        <taxon>Fagaceae</taxon>
        <taxon>Quercus</taxon>
    </lineage>
</organism>
<evidence type="ECO:0000256" key="5">
    <source>
        <dbReference type="ARBA" id="ARBA00023136"/>
    </source>
</evidence>
<feature type="transmembrane region" description="Helical" evidence="6">
    <location>
        <begin position="12"/>
        <end position="31"/>
    </location>
</feature>
<evidence type="ECO:0000256" key="1">
    <source>
        <dbReference type="ARBA" id="ARBA00004141"/>
    </source>
</evidence>
<proteinExistence type="inferred from homology"/>
<dbReference type="Proteomes" id="UP001324115">
    <property type="component" value="Unassembled WGS sequence"/>
</dbReference>